<sequence>MNVQVDRNQPRTPATDSRALQNLIKSEKAYVDDLLGATSAAYAAASSLHAWGISETPDLDHASGIVSQALESAANAQKTYAQALDQYNASLRDMLDREQSIRSIVRDRDILMSRVIKMTQRKPTRWELMKGEEDHQERVIDSQNELQACEQTLANEMTALVAVKRRTFKEALTMRAKVLGDTGARMMDSARDILVFLDTFDADYPVAPVPIQPYMMPYQPPPPAVGPAEQHVFLSDASVFRHILPHEPQPQPLAPPSAHDHALVYEQPQLPYEQAWAEPAVDAVAPSPLPSMDHSSPIASPVPRTRSRTKRSSSLSRHLPAASLPTVPGGVPTAPRMNLDHARDGFVAPAVPGGVPTAPRLFVHSNDSDELSTADTSVVHRPQRHRRVASDDGYRRSHASGGGFFSRVSNLFRTDMAGAPSSSDALLSPRRSSSKSGRSSAWHMRERRDSSDDEMPTNVTRHVNERVGASRAAPRMPIRSREEQMLDDAIRQSVIGAGITARPSSRQSDSYGISKGPPPAHVMHQRKARSSSVDLGAPGATRKVKKRVSSDRVSSTGSAASTHSVKTKKKRDPATGSAFPPPAPSSYFHPSKHATESWVARPDQLPSGPSSTPSTSRTATPLKSALKTKSTPKNKHISISESQTDIPFKLELGRPVDGTGSLGMDTTPAAESLAPALSYLQVTAPQTQAAPDSEASDIYRAFLSEGIPTSTKEAPAPAAEAPPPPVTALAPAPLTSDETRSSPAPSTWNTRIGRRDADSSDEDDAALGGNDYYSARAAFGESTRHLGLATGAIQPGAEGVKKKKKATRT</sequence>
<feature type="region of interest" description="Disordered" evidence="1">
    <location>
        <begin position="419"/>
        <end position="474"/>
    </location>
</feature>
<dbReference type="PANTHER" id="PTHR31962:SF1">
    <property type="entry name" value="SPHINGOLIPID LONG CHAIN BASE-RESPONSIVE PROTEIN PIL1"/>
    <property type="match status" value="1"/>
</dbReference>
<dbReference type="InterPro" id="IPR027267">
    <property type="entry name" value="AH/BAR_dom_sf"/>
</dbReference>
<feature type="region of interest" description="Disordered" evidence="1">
    <location>
        <begin position="497"/>
        <end position="637"/>
    </location>
</feature>
<name>A0AAJ5Z5T3_9BASI</name>
<dbReference type="GO" id="GO:0036286">
    <property type="term" value="C:eisosome filament"/>
    <property type="evidence" value="ECO:0007669"/>
    <property type="project" value="TreeGrafter"/>
</dbReference>
<feature type="region of interest" description="Disordered" evidence="1">
    <location>
        <begin position="371"/>
        <end position="400"/>
    </location>
</feature>
<feature type="region of interest" description="Disordered" evidence="1">
    <location>
        <begin position="790"/>
        <end position="809"/>
    </location>
</feature>
<feature type="region of interest" description="Disordered" evidence="1">
    <location>
        <begin position="709"/>
        <end position="769"/>
    </location>
</feature>
<dbReference type="InterPro" id="IPR028245">
    <property type="entry name" value="PIL1/LSP1"/>
</dbReference>
<dbReference type="GO" id="GO:0006897">
    <property type="term" value="P:endocytosis"/>
    <property type="evidence" value="ECO:0007669"/>
    <property type="project" value="TreeGrafter"/>
</dbReference>
<dbReference type="Pfam" id="PF13805">
    <property type="entry name" value="Pil1"/>
    <property type="match status" value="1"/>
</dbReference>
<dbReference type="GO" id="GO:0008289">
    <property type="term" value="F:lipid binding"/>
    <property type="evidence" value="ECO:0007669"/>
    <property type="project" value="TreeGrafter"/>
</dbReference>
<dbReference type="AlphaFoldDB" id="A0AAJ5Z5T3"/>
<proteinExistence type="predicted"/>
<feature type="region of interest" description="Disordered" evidence="1">
    <location>
        <begin position="286"/>
        <end position="331"/>
    </location>
</feature>
<feature type="compositionally biased region" description="Low complexity" evidence="1">
    <location>
        <begin position="606"/>
        <end position="621"/>
    </location>
</feature>
<feature type="compositionally biased region" description="Polar residues" evidence="1">
    <location>
        <begin position="741"/>
        <end position="750"/>
    </location>
</feature>
<reference evidence="2 3" key="1">
    <citation type="submission" date="2023-03" db="EMBL/GenBank/DDBJ databases">
        <title>Mating type loci evolution in Malassezia.</title>
        <authorList>
            <person name="Coelho M.A."/>
        </authorList>
    </citation>
    <scope>NUCLEOTIDE SEQUENCE [LARGE SCALE GENOMIC DNA]</scope>
    <source>
        <strain evidence="2 3">CBS 13387</strain>
    </source>
</reference>
<dbReference type="EMBL" id="CP119922">
    <property type="protein sequence ID" value="WFD17390.1"/>
    <property type="molecule type" value="Genomic_DNA"/>
</dbReference>
<gene>
    <name evidence="2" type="ORF">MARU1_003442</name>
</gene>
<accession>A0AAJ5Z5T3</accession>
<evidence type="ECO:0000313" key="3">
    <source>
        <dbReference type="Proteomes" id="UP001217582"/>
    </source>
</evidence>
<organism evidence="2 3">
    <name type="scientific">Malassezia arunalokei</name>
    <dbReference type="NCBI Taxonomy" id="1514897"/>
    <lineage>
        <taxon>Eukaryota</taxon>
        <taxon>Fungi</taxon>
        <taxon>Dikarya</taxon>
        <taxon>Basidiomycota</taxon>
        <taxon>Ustilaginomycotina</taxon>
        <taxon>Malasseziomycetes</taxon>
        <taxon>Malasseziales</taxon>
        <taxon>Malasseziaceae</taxon>
        <taxon>Malassezia</taxon>
    </lineage>
</organism>
<protein>
    <submittedName>
        <fullName evidence="2">Uncharacterized protein</fullName>
    </submittedName>
</protein>
<dbReference type="Proteomes" id="UP001217582">
    <property type="component" value="Chromosome 7"/>
</dbReference>
<dbReference type="Gene3D" id="1.20.1270.60">
    <property type="entry name" value="Arfaptin homology (AH) domain/BAR domain"/>
    <property type="match status" value="1"/>
</dbReference>
<evidence type="ECO:0000256" key="1">
    <source>
        <dbReference type="SAM" id="MobiDB-lite"/>
    </source>
</evidence>
<dbReference type="GO" id="GO:0070941">
    <property type="term" value="P:eisosome assembly"/>
    <property type="evidence" value="ECO:0007669"/>
    <property type="project" value="TreeGrafter"/>
</dbReference>
<dbReference type="GO" id="GO:0005886">
    <property type="term" value="C:plasma membrane"/>
    <property type="evidence" value="ECO:0007669"/>
    <property type="project" value="TreeGrafter"/>
</dbReference>
<feature type="compositionally biased region" description="Polar residues" evidence="1">
    <location>
        <begin position="502"/>
        <end position="511"/>
    </location>
</feature>
<dbReference type="PANTHER" id="PTHR31962">
    <property type="entry name" value="SPHINGOLIPID LONG CHAIN BASE-RESPONSIVE PROTEIN PIL1"/>
    <property type="match status" value="1"/>
</dbReference>
<evidence type="ECO:0000313" key="2">
    <source>
        <dbReference type="EMBL" id="WFD17390.1"/>
    </source>
</evidence>
<keyword evidence="3" id="KW-1185">Reference proteome</keyword>
<feature type="compositionally biased region" description="Low complexity" evidence="1">
    <location>
        <begin position="428"/>
        <end position="440"/>
    </location>
</feature>